<dbReference type="Gene3D" id="3.40.50.1360">
    <property type="match status" value="1"/>
</dbReference>
<evidence type="ECO:0000313" key="6">
    <source>
        <dbReference type="EMBL" id="GAQ85779.1"/>
    </source>
</evidence>
<dbReference type="NCBIfam" id="TIGR00021">
    <property type="entry name" value="rpiA"/>
    <property type="match status" value="1"/>
</dbReference>
<dbReference type="Pfam" id="PF06026">
    <property type="entry name" value="Rib_5-P_isom_A"/>
    <property type="match status" value="1"/>
</dbReference>
<sequence>MALSHVVQFPPQPFCSPSAALPFQPDGVKIETYRIAPINPAGRSTQSSNKRRCRYAKHGAAQQHANATPANRRCCFPRQSGLRNIGSQFSVRRSDSSCDGRKVSKVARAMAGPYATKAARVEEAAKQVVDLFIGPNQVIGLGTGPGCEYAIQHLGLKLKEGKLWNIKAIPASAETAAAAAQAGIPLSTAEDHVKVDVVLEDPDLVQEGTLSFIIGRRGAPGGWGDKSLVKEKALAHLAAQYILIADSSIFVDKLQGAVPVIIRTEDWEDTAEEIDDLFLGDAEIWRRPSSGEAGPLGGDRPLVTDGGHFVLDVLFTEPIRDPEQVARDLQSVAGVVEHGLVVNTAYAVAVGREDGVKIRTSLFKEAFRESVTQ</sequence>
<evidence type="ECO:0000256" key="1">
    <source>
        <dbReference type="ARBA" id="ARBA00001713"/>
    </source>
</evidence>
<dbReference type="GO" id="GO:0009052">
    <property type="term" value="P:pentose-phosphate shunt, non-oxidative branch"/>
    <property type="evidence" value="ECO:0007669"/>
    <property type="project" value="InterPro"/>
</dbReference>
<dbReference type="SUPFAM" id="SSF75445">
    <property type="entry name" value="D-ribose-5-phosphate isomerase (RpiA), lid domain"/>
    <property type="match status" value="1"/>
</dbReference>
<comment type="pathway">
    <text evidence="2">Carbohydrate degradation; pentose phosphate pathway; D-ribose 5-phosphate from D-ribulose 5-phosphate (non-oxidative stage): step 1/1.</text>
</comment>
<proteinExistence type="inferred from homology"/>
<accession>A0A1Y1I8P0</accession>
<evidence type="ECO:0000256" key="5">
    <source>
        <dbReference type="ARBA" id="ARBA00023235"/>
    </source>
</evidence>
<keyword evidence="5 6" id="KW-0413">Isomerase</keyword>
<evidence type="ECO:0000256" key="3">
    <source>
        <dbReference type="ARBA" id="ARBA00008088"/>
    </source>
</evidence>
<evidence type="ECO:0000256" key="2">
    <source>
        <dbReference type="ARBA" id="ARBA00004988"/>
    </source>
</evidence>
<reference evidence="6 7" key="1">
    <citation type="journal article" date="2014" name="Nat. Commun.">
        <title>Klebsormidium flaccidum genome reveals primary factors for plant terrestrial adaptation.</title>
        <authorList>
            <person name="Hori K."/>
            <person name="Maruyama F."/>
            <person name="Fujisawa T."/>
            <person name="Togashi T."/>
            <person name="Yamamoto N."/>
            <person name="Seo M."/>
            <person name="Sato S."/>
            <person name="Yamada T."/>
            <person name="Mori H."/>
            <person name="Tajima N."/>
            <person name="Moriyama T."/>
            <person name="Ikeuchi M."/>
            <person name="Watanabe M."/>
            <person name="Wada H."/>
            <person name="Kobayashi K."/>
            <person name="Saito M."/>
            <person name="Masuda T."/>
            <person name="Sasaki-Sekimoto Y."/>
            <person name="Mashiguchi K."/>
            <person name="Awai K."/>
            <person name="Shimojima M."/>
            <person name="Masuda S."/>
            <person name="Iwai M."/>
            <person name="Nobusawa T."/>
            <person name="Narise T."/>
            <person name="Kondo S."/>
            <person name="Saito H."/>
            <person name="Sato R."/>
            <person name="Murakawa M."/>
            <person name="Ihara Y."/>
            <person name="Oshima-Yamada Y."/>
            <person name="Ohtaka K."/>
            <person name="Satoh M."/>
            <person name="Sonobe K."/>
            <person name="Ishii M."/>
            <person name="Ohtani R."/>
            <person name="Kanamori-Sato M."/>
            <person name="Honoki R."/>
            <person name="Miyazaki D."/>
            <person name="Mochizuki H."/>
            <person name="Umetsu J."/>
            <person name="Higashi K."/>
            <person name="Shibata D."/>
            <person name="Kamiya Y."/>
            <person name="Sato N."/>
            <person name="Nakamura Y."/>
            <person name="Tabata S."/>
            <person name="Ida S."/>
            <person name="Kurokawa K."/>
            <person name="Ohta H."/>
        </authorList>
    </citation>
    <scope>NUCLEOTIDE SEQUENCE [LARGE SCALE GENOMIC DNA]</scope>
    <source>
        <strain evidence="6 7">NIES-2285</strain>
    </source>
</reference>
<dbReference type="Proteomes" id="UP000054558">
    <property type="component" value="Unassembled WGS sequence"/>
</dbReference>
<dbReference type="PANTHER" id="PTHR43748:SF1">
    <property type="entry name" value="RIBOSE-5-PHOSPHATE ISOMERASE 4, CHLOROPLASTIC-RELATED"/>
    <property type="match status" value="1"/>
</dbReference>
<dbReference type="STRING" id="105231.A0A1Y1I8P0"/>
<comment type="catalytic activity">
    <reaction evidence="1">
        <text>aldehydo-D-ribose 5-phosphate = D-ribulose 5-phosphate</text>
        <dbReference type="Rhea" id="RHEA:14657"/>
        <dbReference type="ChEBI" id="CHEBI:58121"/>
        <dbReference type="ChEBI" id="CHEBI:58273"/>
        <dbReference type="EC" id="5.3.1.6"/>
    </reaction>
</comment>
<organism evidence="6 7">
    <name type="scientific">Klebsormidium nitens</name>
    <name type="common">Green alga</name>
    <name type="synonym">Ulothrix nitens</name>
    <dbReference type="NCBI Taxonomy" id="105231"/>
    <lineage>
        <taxon>Eukaryota</taxon>
        <taxon>Viridiplantae</taxon>
        <taxon>Streptophyta</taxon>
        <taxon>Klebsormidiophyceae</taxon>
        <taxon>Klebsormidiales</taxon>
        <taxon>Klebsormidiaceae</taxon>
        <taxon>Klebsormidium</taxon>
    </lineage>
</organism>
<dbReference type="UniPathway" id="UPA00115">
    <property type="reaction ID" value="UER00412"/>
</dbReference>
<dbReference type="Gene3D" id="3.30.70.260">
    <property type="match status" value="1"/>
</dbReference>
<comment type="similarity">
    <text evidence="3">Belongs to the ribose 5-phosphate isomerase family.</text>
</comment>
<dbReference type="InterPro" id="IPR037171">
    <property type="entry name" value="NagB/RpiA_transferase-like"/>
</dbReference>
<dbReference type="AlphaFoldDB" id="A0A1Y1I8P0"/>
<dbReference type="SUPFAM" id="SSF100950">
    <property type="entry name" value="NagB/RpiA/CoA transferase-like"/>
    <property type="match status" value="1"/>
</dbReference>
<name>A0A1Y1I8P0_KLENI</name>
<dbReference type="OMA" id="FPCTAVI"/>
<dbReference type="GO" id="GO:0004751">
    <property type="term" value="F:ribose-5-phosphate isomerase activity"/>
    <property type="evidence" value="ECO:0007669"/>
    <property type="project" value="UniProtKB-EC"/>
</dbReference>
<evidence type="ECO:0000256" key="4">
    <source>
        <dbReference type="ARBA" id="ARBA00011959"/>
    </source>
</evidence>
<keyword evidence="7" id="KW-1185">Reference proteome</keyword>
<evidence type="ECO:0000313" key="7">
    <source>
        <dbReference type="Proteomes" id="UP000054558"/>
    </source>
</evidence>
<dbReference type="EC" id="5.3.1.6" evidence="4"/>
<dbReference type="InterPro" id="IPR004788">
    <property type="entry name" value="Ribose5P_isomerase_type_A"/>
</dbReference>
<dbReference type="InterPro" id="IPR050262">
    <property type="entry name" value="Ribose-5P_isomerase"/>
</dbReference>
<gene>
    <name evidence="6" type="ORF">KFL_002540130</name>
</gene>
<dbReference type="OrthoDB" id="1555531at2759"/>
<dbReference type="EMBL" id="DF237203">
    <property type="protein sequence ID" value="GAQ85779.1"/>
    <property type="molecule type" value="Genomic_DNA"/>
</dbReference>
<protein>
    <recommendedName>
        <fullName evidence="4">ribose-5-phosphate isomerase</fullName>
        <ecNumber evidence="4">5.3.1.6</ecNumber>
    </recommendedName>
</protein>
<dbReference type="PANTHER" id="PTHR43748">
    <property type="entry name" value="RIBOSE-5-PHOSPHATE ISOMERASE 3, CHLOROPLASTIC-RELATED"/>
    <property type="match status" value="1"/>
</dbReference>